<keyword evidence="1" id="KW-0489">Methyltransferase</keyword>
<evidence type="ECO:0000313" key="6">
    <source>
        <dbReference type="EMBL" id="KAG0650142.1"/>
    </source>
</evidence>
<dbReference type="GO" id="GO:0008171">
    <property type="term" value="F:O-methyltransferase activity"/>
    <property type="evidence" value="ECO:0007669"/>
    <property type="project" value="InterPro"/>
</dbReference>
<dbReference type="Proteomes" id="UP000785200">
    <property type="component" value="Unassembled WGS sequence"/>
</dbReference>
<keyword evidence="7" id="KW-1185">Reference proteome</keyword>
<keyword evidence="3" id="KW-0949">S-adenosyl-L-methionine</keyword>
<name>A0A9P7AYD8_9HELO</name>
<dbReference type="Gene3D" id="3.40.50.150">
    <property type="entry name" value="Vaccinia Virus protein VP39"/>
    <property type="match status" value="1"/>
</dbReference>
<dbReference type="InterPro" id="IPR016461">
    <property type="entry name" value="COMT-like"/>
</dbReference>
<feature type="region of interest" description="Disordered" evidence="4">
    <location>
        <begin position="27"/>
        <end position="53"/>
    </location>
</feature>
<evidence type="ECO:0000259" key="5">
    <source>
        <dbReference type="Pfam" id="PF00891"/>
    </source>
</evidence>
<dbReference type="AlphaFoldDB" id="A0A9P7AYD8"/>
<dbReference type="SUPFAM" id="SSF53335">
    <property type="entry name" value="S-adenosyl-L-methionine-dependent methyltransferases"/>
    <property type="match status" value="1"/>
</dbReference>
<protein>
    <submittedName>
        <fullName evidence="6">Chlorophenol O-methyltransferase</fullName>
    </submittedName>
</protein>
<keyword evidence="2" id="KW-0808">Transferase</keyword>
<dbReference type="PROSITE" id="PS51683">
    <property type="entry name" value="SAM_OMT_II"/>
    <property type="match status" value="1"/>
</dbReference>
<dbReference type="Pfam" id="PF00891">
    <property type="entry name" value="Methyltransf_2"/>
    <property type="match status" value="1"/>
</dbReference>
<comment type="caution">
    <text evidence="6">The sequence shown here is derived from an EMBL/GenBank/DDBJ whole genome shotgun (WGS) entry which is preliminary data.</text>
</comment>
<dbReference type="Gene3D" id="1.10.10.10">
    <property type="entry name" value="Winged helix-like DNA-binding domain superfamily/Winged helix DNA-binding domain"/>
    <property type="match status" value="1"/>
</dbReference>
<dbReference type="InterPro" id="IPR029063">
    <property type="entry name" value="SAM-dependent_MTases_sf"/>
</dbReference>
<organism evidence="6 7">
    <name type="scientific">Hyphodiscus hymeniophilus</name>
    <dbReference type="NCBI Taxonomy" id="353542"/>
    <lineage>
        <taxon>Eukaryota</taxon>
        <taxon>Fungi</taxon>
        <taxon>Dikarya</taxon>
        <taxon>Ascomycota</taxon>
        <taxon>Pezizomycotina</taxon>
        <taxon>Leotiomycetes</taxon>
        <taxon>Helotiales</taxon>
        <taxon>Hyphodiscaceae</taxon>
        <taxon>Hyphodiscus</taxon>
    </lineage>
</organism>
<dbReference type="InterPro" id="IPR036388">
    <property type="entry name" value="WH-like_DNA-bd_sf"/>
</dbReference>
<dbReference type="SUPFAM" id="SSF46785">
    <property type="entry name" value="Winged helix' DNA-binding domain"/>
    <property type="match status" value="1"/>
</dbReference>
<evidence type="ECO:0000256" key="3">
    <source>
        <dbReference type="ARBA" id="ARBA00022691"/>
    </source>
</evidence>
<sequence length="519" mass="57532">MPKLGVAGNRLSLRSWSIPFKVSSNGVESKRQSRRFTSTSPVGKDSPVETASEENVAKANMIPQTETTAHMIAKSQKMKPSTTSMVELAAIITRETTKLEKYLEVNGIPVPGFDVDSPANFPKLPEDMKKAREEIVRASKELGDLVTGPTESVRWMAWDHNNSLSLHAIYHFKIAKSFPLHETASYAEIASRVGLSEMNVRRFLRHAMTNRIFVEVSPGVVAHTAGSKVLAEDAAMDDWIGFCVEDLWPAASKTVDAIELNPAASEVTQTGFTLANNTTDIEPMFVTFGKNPKRAKRMGGAMTSLTGGEGYEVSYLLDHYDWSAIDASSGTMVDIGGSHGFICVDLAKRYKNMKFIVQDLPKTVSSAPTLDPEIADRITFQAHDFHTPQPVAGADVYFFRWIMHNHADKYAINMLKQLIPALKKGARVVINDHCLPEPNTESLWDEKIMRTMDLVMLTLLNAQERTEGDFKELFDKADPRFKFVGATRPRGCRMSIVEAIWEGEDFVGAAEAKAAEEPQ</sequence>
<reference evidence="6" key="1">
    <citation type="submission" date="2019-07" db="EMBL/GenBank/DDBJ databases">
        <title>Hyphodiscus hymeniophilus genome sequencing and assembly.</title>
        <authorList>
            <person name="Kramer G."/>
            <person name="Nodwell J."/>
        </authorList>
    </citation>
    <scope>NUCLEOTIDE SEQUENCE</scope>
    <source>
        <strain evidence="6">ATCC 34498</strain>
    </source>
</reference>
<dbReference type="EMBL" id="VNKQ01000006">
    <property type="protein sequence ID" value="KAG0650142.1"/>
    <property type="molecule type" value="Genomic_DNA"/>
</dbReference>
<evidence type="ECO:0000256" key="4">
    <source>
        <dbReference type="SAM" id="MobiDB-lite"/>
    </source>
</evidence>
<dbReference type="GO" id="GO:0032259">
    <property type="term" value="P:methylation"/>
    <property type="evidence" value="ECO:0007669"/>
    <property type="project" value="UniProtKB-KW"/>
</dbReference>
<dbReference type="PANTHER" id="PTHR43712">
    <property type="entry name" value="PUTATIVE (AFU_ORTHOLOGUE AFUA_4G14580)-RELATED"/>
    <property type="match status" value="1"/>
</dbReference>
<dbReference type="OrthoDB" id="1606438at2759"/>
<evidence type="ECO:0000256" key="1">
    <source>
        <dbReference type="ARBA" id="ARBA00022603"/>
    </source>
</evidence>
<proteinExistence type="predicted"/>
<gene>
    <name evidence="6" type="ORF">D0Z07_2932</name>
</gene>
<evidence type="ECO:0000313" key="7">
    <source>
        <dbReference type="Proteomes" id="UP000785200"/>
    </source>
</evidence>
<dbReference type="InterPro" id="IPR001077">
    <property type="entry name" value="COMT_C"/>
</dbReference>
<dbReference type="InterPro" id="IPR036390">
    <property type="entry name" value="WH_DNA-bd_sf"/>
</dbReference>
<evidence type="ECO:0000256" key="2">
    <source>
        <dbReference type="ARBA" id="ARBA00022679"/>
    </source>
</evidence>
<dbReference type="PANTHER" id="PTHR43712:SF16">
    <property type="entry name" value="O-METHYLTRANSFERASE ELCB"/>
    <property type="match status" value="1"/>
</dbReference>
<feature type="domain" description="O-methyltransferase C-terminal" evidence="5">
    <location>
        <begin position="314"/>
        <end position="477"/>
    </location>
</feature>
<accession>A0A9P7AYD8</accession>